<organism evidence="10 11">
    <name type="scientific">Steinernema glaseri</name>
    <dbReference type="NCBI Taxonomy" id="37863"/>
    <lineage>
        <taxon>Eukaryota</taxon>
        <taxon>Metazoa</taxon>
        <taxon>Ecdysozoa</taxon>
        <taxon>Nematoda</taxon>
        <taxon>Chromadorea</taxon>
        <taxon>Rhabditida</taxon>
        <taxon>Tylenchina</taxon>
        <taxon>Panagrolaimomorpha</taxon>
        <taxon>Strongyloidoidea</taxon>
        <taxon>Steinernematidae</taxon>
        <taxon>Steinernema</taxon>
    </lineage>
</organism>
<proteinExistence type="inferred from homology"/>
<keyword evidence="6" id="KW-0809">Transit peptide</keyword>
<keyword evidence="5" id="KW-0862">Zinc</keyword>
<keyword evidence="7" id="KW-0496">Mitochondrion</keyword>
<comment type="subcellular location">
    <subcellularLocation>
        <location evidence="1">Mitochondrion</location>
    </subcellularLocation>
</comment>
<comment type="similarity">
    <text evidence="2">Belongs to the PPR family. P subfamily.</text>
</comment>
<evidence type="ECO:0000313" key="11">
    <source>
        <dbReference type="WBParaSite" id="L893_g20631.t1"/>
    </source>
</evidence>
<evidence type="ECO:0000256" key="5">
    <source>
        <dbReference type="ARBA" id="ARBA00022833"/>
    </source>
</evidence>
<evidence type="ECO:0000256" key="4">
    <source>
        <dbReference type="ARBA" id="ARBA00022801"/>
    </source>
</evidence>
<evidence type="ECO:0000256" key="6">
    <source>
        <dbReference type="ARBA" id="ARBA00022946"/>
    </source>
</evidence>
<keyword evidence="4" id="KW-0378">Hydrolase</keyword>
<name>A0A1I7YX99_9BILA</name>
<evidence type="ECO:0000313" key="10">
    <source>
        <dbReference type="Proteomes" id="UP000095287"/>
    </source>
</evidence>
<evidence type="ECO:0000256" key="8">
    <source>
        <dbReference type="SAM" id="MobiDB-lite"/>
    </source>
</evidence>
<protein>
    <submittedName>
        <fullName evidence="11">PRORP domain-containing protein</fullName>
    </submittedName>
</protein>
<keyword evidence="3" id="KW-0479">Metal-binding</keyword>
<dbReference type="InterPro" id="IPR031595">
    <property type="entry name" value="PRORP_C"/>
</dbReference>
<dbReference type="GO" id="GO:0046872">
    <property type="term" value="F:metal ion binding"/>
    <property type="evidence" value="ECO:0007669"/>
    <property type="project" value="UniProtKB-KW"/>
</dbReference>
<feature type="domain" description="PRORP" evidence="9">
    <location>
        <begin position="388"/>
        <end position="614"/>
    </location>
</feature>
<accession>A0A1I7YX99</accession>
<dbReference type="GO" id="GO:0004526">
    <property type="term" value="F:ribonuclease P activity"/>
    <property type="evidence" value="ECO:0007669"/>
    <property type="project" value="TreeGrafter"/>
</dbReference>
<dbReference type="Gene3D" id="3.40.50.11980">
    <property type="match status" value="1"/>
</dbReference>
<sequence>MESMNDVISPHTRTNNALFLVIPSARRKKPTLTRSVPFLGWNTLSGSTSSTGTRTNSLAKASTSPTKSTMLLQRLRSSVFPLFATRVQAHYSTSTPADADQRAKRSQVAPRRRLKSKPAIPEVKGPYNLFQSLSAPSLSLRDAPVLHFLGLKDGQDTGIPKEAWEQTRLPEPLSDSKIIDALRKCNQFVAGRQYIEQILEKRERLAPSAIIEAAKFFPLIAIQSALEPEIDKQLIAKIEEHVTDLPKSIFSDTIRFFVESGKLACSAYVKQLDLEGIRVQGLLFQKECFAILAHESMTRKDGSRFLQIAEMFAQTSHSEICSNKHLHSMFCDLLKFSESKTRESLEKFFFQGYVDKMKCVSLEDHTFVLQPVFKVLEAHDWTAEHAYVNHKGSCDACGSKILLNDELSDDEFDSFKSGIKDFVEGLSRSSRGGSMGEMMYLERLLQNTEGLDPSAPCLVMDSLNVLHSHWQNLQPIHKLILSLLQHYAHIVFITRPGLDPGFLQRLKRLPVSVFFCDRRSEDDIFVLLAASQMGPNCHVMTNDFFLAHRERLDEDVVPLFDRWMARRCVRFHRSKLFYQIPPAYSRTVQHSPRGYHIPVQTRGGQNIPDFSWMCLQKPSPSAQ</sequence>
<dbReference type="GO" id="GO:0030678">
    <property type="term" value="C:mitochondrial ribonuclease P complex"/>
    <property type="evidence" value="ECO:0007669"/>
    <property type="project" value="TreeGrafter"/>
</dbReference>
<evidence type="ECO:0000256" key="1">
    <source>
        <dbReference type="ARBA" id="ARBA00004173"/>
    </source>
</evidence>
<dbReference type="PANTHER" id="PTHR13547">
    <property type="match status" value="1"/>
</dbReference>
<dbReference type="GO" id="GO:0001682">
    <property type="term" value="P:tRNA 5'-leader removal"/>
    <property type="evidence" value="ECO:0007669"/>
    <property type="project" value="TreeGrafter"/>
</dbReference>
<reference evidence="11" key="1">
    <citation type="submission" date="2016-11" db="UniProtKB">
        <authorList>
            <consortium name="WormBaseParasite"/>
        </authorList>
    </citation>
    <scope>IDENTIFICATION</scope>
</reference>
<dbReference type="WBParaSite" id="L893_g20631.t1">
    <property type="protein sequence ID" value="L893_g20631.t1"/>
    <property type="gene ID" value="L893_g20631"/>
</dbReference>
<evidence type="ECO:0000259" key="9">
    <source>
        <dbReference type="Pfam" id="PF16953"/>
    </source>
</evidence>
<feature type="region of interest" description="Disordered" evidence="8">
    <location>
        <begin position="91"/>
        <end position="116"/>
    </location>
</feature>
<dbReference type="Proteomes" id="UP000095287">
    <property type="component" value="Unplaced"/>
</dbReference>
<dbReference type="GO" id="GO:0097745">
    <property type="term" value="P:mitochondrial tRNA 5'-end processing"/>
    <property type="evidence" value="ECO:0007669"/>
    <property type="project" value="TreeGrafter"/>
</dbReference>
<dbReference type="PANTHER" id="PTHR13547:SF1">
    <property type="entry name" value="MITOCHONDRIAL RIBONUCLEASE P CATALYTIC SUBUNIT"/>
    <property type="match status" value="1"/>
</dbReference>
<keyword evidence="10" id="KW-1185">Reference proteome</keyword>
<dbReference type="Pfam" id="PF16953">
    <property type="entry name" value="PRORP"/>
    <property type="match status" value="1"/>
</dbReference>
<dbReference type="AlphaFoldDB" id="A0A1I7YX99"/>
<evidence type="ECO:0000256" key="2">
    <source>
        <dbReference type="ARBA" id="ARBA00007626"/>
    </source>
</evidence>
<evidence type="ECO:0000256" key="7">
    <source>
        <dbReference type="ARBA" id="ARBA00023128"/>
    </source>
</evidence>
<evidence type="ECO:0000256" key="3">
    <source>
        <dbReference type="ARBA" id="ARBA00022723"/>
    </source>
</evidence>